<evidence type="ECO:0000259" key="21">
    <source>
        <dbReference type="PROSITE" id="PS50261"/>
    </source>
</evidence>
<dbReference type="CDD" id="cd00054">
    <property type="entry name" value="EGF_CA"/>
    <property type="match status" value="2"/>
</dbReference>
<feature type="domain" description="G-protein coupled receptors family 2 profile 2" evidence="21">
    <location>
        <begin position="402"/>
        <end position="652"/>
    </location>
</feature>
<dbReference type="FunFam" id="2.60.220.50:FF:000022">
    <property type="entry name" value="Adhesion G protein-coupled receptor E3"/>
    <property type="match status" value="1"/>
</dbReference>
<keyword evidence="13 23" id="KW-0675">Receptor</keyword>
<dbReference type="InterPro" id="IPR000832">
    <property type="entry name" value="GPCR_2_secretin-like"/>
</dbReference>
<evidence type="ECO:0000256" key="9">
    <source>
        <dbReference type="ARBA" id="ARBA00022989"/>
    </source>
</evidence>
<feature type="transmembrane region" description="Helical" evidence="17">
    <location>
        <begin position="468"/>
        <end position="492"/>
    </location>
</feature>
<dbReference type="GO" id="GO:0004930">
    <property type="term" value="F:G protein-coupled receptor activity"/>
    <property type="evidence" value="ECO:0007669"/>
    <property type="project" value="UniProtKB-KW"/>
</dbReference>
<dbReference type="Pfam" id="PF01825">
    <property type="entry name" value="GPS"/>
    <property type="match status" value="1"/>
</dbReference>
<keyword evidence="14" id="KW-0325">Glycoprotein</keyword>
<evidence type="ECO:0000256" key="12">
    <source>
        <dbReference type="ARBA" id="ARBA00023157"/>
    </source>
</evidence>
<evidence type="ECO:0000256" key="1">
    <source>
        <dbReference type="ARBA" id="ARBA00004651"/>
    </source>
</evidence>
<dbReference type="GO" id="GO:0005886">
    <property type="term" value="C:plasma membrane"/>
    <property type="evidence" value="ECO:0007669"/>
    <property type="project" value="UniProtKB-SubCell"/>
</dbReference>
<evidence type="ECO:0000256" key="18">
    <source>
        <dbReference type="SAM" id="SignalP"/>
    </source>
</evidence>
<protein>
    <submittedName>
        <fullName evidence="23">Adhesion G protein-coupled receptor E3 isoform 1</fullName>
    </submittedName>
    <submittedName>
        <fullName evidence="22">Adhesion G protein-coupled receptor E3-like</fullName>
    </submittedName>
</protein>
<evidence type="ECO:0000313" key="23">
    <source>
        <dbReference type="EMBL" id="HDB42289.1"/>
    </source>
</evidence>
<dbReference type="EMBL" id="DQIR01095461">
    <property type="protein sequence ID" value="HDA50937.1"/>
    <property type="molecule type" value="Transcribed_RNA"/>
</dbReference>
<keyword evidence="12" id="KW-1015">Disulfide bond</keyword>
<dbReference type="Pfam" id="PF07645">
    <property type="entry name" value="EGF_CA"/>
    <property type="match status" value="2"/>
</dbReference>
<dbReference type="PROSITE" id="PS00010">
    <property type="entry name" value="ASX_HYDROXYL"/>
    <property type="match status" value="2"/>
</dbReference>
<keyword evidence="6 18" id="KW-0732">Signal</keyword>
<feature type="transmembrane region" description="Helical" evidence="17">
    <location>
        <begin position="512"/>
        <end position="531"/>
    </location>
</feature>
<evidence type="ECO:0000256" key="14">
    <source>
        <dbReference type="ARBA" id="ARBA00023180"/>
    </source>
</evidence>
<dbReference type="InterPro" id="IPR018097">
    <property type="entry name" value="EGF_Ca-bd_CS"/>
</dbReference>
<dbReference type="GO" id="GO:0007166">
    <property type="term" value="P:cell surface receptor signaling pathway"/>
    <property type="evidence" value="ECO:0007669"/>
    <property type="project" value="InterPro"/>
</dbReference>
<dbReference type="PRINTS" id="PR00249">
    <property type="entry name" value="GPCRSECRETIN"/>
</dbReference>
<keyword evidence="11 17" id="KW-0472">Membrane</keyword>
<keyword evidence="9 17" id="KW-1133">Transmembrane helix</keyword>
<dbReference type="InterPro" id="IPR057244">
    <property type="entry name" value="GAIN_B"/>
</dbReference>
<sequence>MARSCFLPWGGISCLIFFMNIHNSSFQVSDVNKCLDTRTCPSTSTCTNTVGGYYCTCKSGHTSSTGEKHFNSSGVTCLDKDECKNSSICPPTAKCKNVPGRYYCICNPGFVSTDGRDRFTGSGATCIGINPISAVPTQSTFSGDCRQQDQKNSKRICSDLEEIKSVFEGRNGTLSLKEVANSYPEVSNILNESSLRSKEETNFLAKHYLQSVESAAYKAALEQPTEGTVNVQSSYMAIKALTIKNGCQEENVTFNIQTEKASMEIDCTVITGGGTRGAVVFISYDSIGPILDGSFVAKENLVLDENRNRFQLNSKVISTSIGCMEKCSLTIPVNFTFQHIQMLEESQKPVCVYWDETVWSNEGCQNIFYDRNHTICSCSHLSTFAILVASVELEEIQKDPVLTVITYLGLSLSLLCLLLAALTFLLCRPIQNISTSLHLQLSICLFVAHLLFLIGIDRTEPKVLCSIIAGVLHYLYLAAFAWMLFEGLHLFLTVRNLKVANYTSAGKFKKRFIYPLGYGIPAVIVAVSAGLKPHGYGTPTHCWISLQEGFIFSFLGPIAAVILMNLVFYLVTLWILRDRLSSLNKEVSKIQNTRMLTFKAIAQLFLLGCSWCLGLFLVEVVKEPFISIIAYAFTITNVLQGVYIFLVHCLLNQQVKAEYIKWFRAMNKATRFDISTVSATTTHTQEMEKSSYLPRSSSNTSL</sequence>
<evidence type="ECO:0000259" key="19">
    <source>
        <dbReference type="PROSITE" id="PS50026"/>
    </source>
</evidence>
<dbReference type="PROSITE" id="PS50221">
    <property type="entry name" value="GAIN_B"/>
    <property type="match status" value="1"/>
</dbReference>
<dbReference type="InterPro" id="IPR046338">
    <property type="entry name" value="GAIN_dom_sf"/>
</dbReference>
<dbReference type="InterPro" id="IPR000152">
    <property type="entry name" value="EGF-type_Asp/Asn_hydroxyl_site"/>
</dbReference>
<accession>A0A480S7G1</accession>
<dbReference type="PROSITE" id="PS50261">
    <property type="entry name" value="G_PROTEIN_RECEP_F2_4"/>
    <property type="match status" value="1"/>
</dbReference>
<comment type="subcellular location">
    <subcellularLocation>
        <location evidence="1">Cell membrane</location>
        <topology evidence="1">Multi-pass membrane protein</topology>
    </subcellularLocation>
</comment>
<evidence type="ECO:0000256" key="4">
    <source>
        <dbReference type="ARBA" id="ARBA00022536"/>
    </source>
</evidence>
<feature type="transmembrane region" description="Helical" evidence="17">
    <location>
        <begin position="404"/>
        <end position="427"/>
    </location>
</feature>
<feature type="chain" id="PRO_5036354970" evidence="18">
    <location>
        <begin position="27"/>
        <end position="702"/>
    </location>
</feature>
<dbReference type="SMART" id="SM00179">
    <property type="entry name" value="EGF_CA"/>
    <property type="match status" value="2"/>
</dbReference>
<keyword evidence="7" id="KW-0677">Repeat</keyword>
<feature type="domain" description="EGF-like" evidence="19">
    <location>
        <begin position="79"/>
        <end position="116"/>
    </location>
</feature>
<dbReference type="FunFam" id="2.10.25.10:FF:000038">
    <property type="entry name" value="Fibrillin 2"/>
    <property type="match status" value="1"/>
</dbReference>
<evidence type="ECO:0000256" key="10">
    <source>
        <dbReference type="ARBA" id="ARBA00023040"/>
    </source>
</evidence>
<proteinExistence type="inferred from homology"/>
<dbReference type="Gene3D" id="1.20.1070.10">
    <property type="entry name" value="Rhodopsin 7-helix transmembrane proteins"/>
    <property type="match status" value="1"/>
</dbReference>
<dbReference type="PROSITE" id="PS50026">
    <property type="entry name" value="EGF_3"/>
    <property type="match status" value="2"/>
</dbReference>
<dbReference type="Gene3D" id="2.10.25.10">
    <property type="entry name" value="Laminin"/>
    <property type="match status" value="2"/>
</dbReference>
<dbReference type="Pfam" id="PF00002">
    <property type="entry name" value="7tm_2"/>
    <property type="match status" value="1"/>
</dbReference>
<evidence type="ECO:0000256" key="8">
    <source>
        <dbReference type="ARBA" id="ARBA00022837"/>
    </source>
</evidence>
<evidence type="ECO:0000259" key="20">
    <source>
        <dbReference type="PROSITE" id="PS50221"/>
    </source>
</evidence>
<dbReference type="PRINTS" id="PR01128">
    <property type="entry name" value="EMR1HORMONER"/>
</dbReference>
<keyword evidence="4 16" id="KW-0245">EGF-like domain</keyword>
<dbReference type="InterPro" id="IPR049883">
    <property type="entry name" value="NOTCH1_EGF-like"/>
</dbReference>
<evidence type="ECO:0000256" key="3">
    <source>
        <dbReference type="ARBA" id="ARBA00022475"/>
    </source>
</evidence>
<feature type="transmembrane region" description="Helical" evidence="17">
    <location>
        <begin position="624"/>
        <end position="651"/>
    </location>
</feature>
<dbReference type="PANTHER" id="PTHR12011">
    <property type="entry name" value="ADHESION G-PROTEIN COUPLED RECEPTOR"/>
    <property type="match status" value="1"/>
</dbReference>
<dbReference type="FunFam" id="1.20.1070.10:FF:000054">
    <property type="entry name" value="Adhesion G protein-coupled receptor E3"/>
    <property type="match status" value="1"/>
</dbReference>
<feature type="domain" description="GAIN-B" evidence="20">
    <location>
        <begin position="239"/>
        <end position="394"/>
    </location>
</feature>
<dbReference type="PANTHER" id="PTHR12011:SF433">
    <property type="entry name" value="ADHESION G PROTEIN-COUPLED RECEPTOR E1-LIKE-RELATED"/>
    <property type="match status" value="1"/>
</dbReference>
<evidence type="ECO:0000256" key="17">
    <source>
        <dbReference type="SAM" id="Phobius"/>
    </source>
</evidence>
<dbReference type="PROSITE" id="PS01187">
    <property type="entry name" value="EGF_CA"/>
    <property type="match status" value="1"/>
</dbReference>
<dbReference type="SMART" id="SM00303">
    <property type="entry name" value="GPS"/>
    <property type="match status" value="1"/>
</dbReference>
<name>A0A480S7G1_PIG</name>
<keyword evidence="8" id="KW-0106">Calcium</keyword>
<feature type="signal peptide" evidence="18">
    <location>
        <begin position="1"/>
        <end position="26"/>
    </location>
</feature>
<keyword evidence="10" id="KW-0297">G-protein coupled receptor</keyword>
<reference evidence="23" key="1">
    <citation type="journal article" date="2019" name="PeerJ">
        <title>Genes of the pig, Sus scrofa, reconstructed with EvidentialGene.</title>
        <authorList>
            <person name="Gilbert D.G."/>
        </authorList>
    </citation>
    <scope>NUCLEOTIDE SEQUENCE</scope>
</reference>
<dbReference type="GO" id="GO:0005509">
    <property type="term" value="F:calcium ion binding"/>
    <property type="evidence" value="ECO:0007669"/>
    <property type="project" value="InterPro"/>
</dbReference>
<comment type="caution">
    <text evidence="16">Lacks conserved residue(s) required for the propagation of feature annotation.</text>
</comment>
<feature type="transmembrane region" description="Helical" evidence="17">
    <location>
        <begin position="439"/>
        <end position="456"/>
    </location>
</feature>
<dbReference type="AlphaFoldDB" id="A0A480S7G1"/>
<feature type="transmembrane region" description="Helical" evidence="17">
    <location>
        <begin position="596"/>
        <end position="618"/>
    </location>
</feature>
<dbReference type="InterPro" id="IPR001881">
    <property type="entry name" value="EGF-like_Ca-bd_dom"/>
</dbReference>
<evidence type="ECO:0000256" key="6">
    <source>
        <dbReference type="ARBA" id="ARBA00022729"/>
    </source>
</evidence>
<dbReference type="InterPro" id="IPR000203">
    <property type="entry name" value="GPS"/>
</dbReference>
<dbReference type="InterPro" id="IPR001740">
    <property type="entry name" value="GPCR_2_EMR1-like_rcpt"/>
</dbReference>
<evidence type="ECO:0000256" key="16">
    <source>
        <dbReference type="PROSITE-ProRule" id="PRU00076"/>
    </source>
</evidence>
<feature type="transmembrane region" description="Helical" evidence="17">
    <location>
        <begin position="551"/>
        <end position="576"/>
    </location>
</feature>
<comment type="similarity">
    <text evidence="2">Belongs to the G-protein coupled receptor 2 family. Adhesion G-protein coupled receptor (ADGR) subfamily.</text>
</comment>
<keyword evidence="15" id="KW-0807">Transducer</keyword>
<evidence type="ECO:0000256" key="11">
    <source>
        <dbReference type="ARBA" id="ARBA00023136"/>
    </source>
</evidence>
<evidence type="ECO:0000256" key="7">
    <source>
        <dbReference type="ARBA" id="ARBA00022737"/>
    </source>
</evidence>
<keyword evidence="5 17" id="KW-0812">Transmembrane</keyword>
<dbReference type="Gene3D" id="2.60.220.50">
    <property type="match status" value="1"/>
</dbReference>
<evidence type="ECO:0000256" key="15">
    <source>
        <dbReference type="ARBA" id="ARBA00023224"/>
    </source>
</evidence>
<evidence type="ECO:0000256" key="13">
    <source>
        <dbReference type="ARBA" id="ARBA00023170"/>
    </source>
</evidence>
<keyword evidence="3" id="KW-1003">Cell membrane</keyword>
<dbReference type="InterPro" id="IPR000742">
    <property type="entry name" value="EGF"/>
</dbReference>
<evidence type="ECO:0000256" key="2">
    <source>
        <dbReference type="ARBA" id="ARBA00007343"/>
    </source>
</evidence>
<evidence type="ECO:0000313" key="22">
    <source>
        <dbReference type="EMBL" id="HDA50937.1"/>
    </source>
</evidence>
<dbReference type="SUPFAM" id="SSF57196">
    <property type="entry name" value="EGF/Laminin"/>
    <property type="match status" value="2"/>
</dbReference>
<dbReference type="EMBL" id="DQIR01186812">
    <property type="protein sequence ID" value="HDB42289.1"/>
    <property type="molecule type" value="Transcribed_RNA"/>
</dbReference>
<dbReference type="SMART" id="SM00181">
    <property type="entry name" value="EGF"/>
    <property type="match status" value="2"/>
</dbReference>
<evidence type="ECO:0000256" key="5">
    <source>
        <dbReference type="ARBA" id="ARBA00022692"/>
    </source>
</evidence>
<dbReference type="InterPro" id="IPR017981">
    <property type="entry name" value="GPCR_2-like_7TM"/>
</dbReference>
<feature type="domain" description="EGF-like" evidence="19">
    <location>
        <begin position="30"/>
        <end position="67"/>
    </location>
</feature>
<organism evidence="23">
    <name type="scientific">Sus scrofa</name>
    <name type="common">Pig</name>
    <dbReference type="NCBI Taxonomy" id="9823"/>
    <lineage>
        <taxon>Eukaryota</taxon>
        <taxon>Metazoa</taxon>
        <taxon>Chordata</taxon>
        <taxon>Craniata</taxon>
        <taxon>Vertebrata</taxon>
        <taxon>Euteleostomi</taxon>
        <taxon>Mammalia</taxon>
        <taxon>Eutheria</taxon>
        <taxon>Laurasiatheria</taxon>
        <taxon>Artiodactyla</taxon>
        <taxon>Suina</taxon>
        <taxon>Suidae</taxon>
        <taxon>Sus</taxon>
    </lineage>
</organism>